<feature type="domain" description="Pseudouridine synthase I TruA alpha/beta" evidence="8">
    <location>
        <begin position="8"/>
        <end position="102"/>
    </location>
</feature>
<dbReference type="Gene3D" id="3.30.70.580">
    <property type="entry name" value="Pseudouridine synthase I, catalytic domain, N-terminal subdomain"/>
    <property type="match status" value="1"/>
</dbReference>
<dbReference type="SUPFAM" id="SSF55120">
    <property type="entry name" value="Pseudouridine synthase"/>
    <property type="match status" value="1"/>
</dbReference>
<comment type="function">
    <text evidence="4">Formation of pseudouridine at positions 38, 39 and 40 in the anticodon stem and loop of transfer RNAs.</text>
</comment>
<dbReference type="FunFam" id="3.30.70.580:FF:000001">
    <property type="entry name" value="tRNA pseudouridine synthase A"/>
    <property type="match status" value="1"/>
</dbReference>
<dbReference type="Pfam" id="PF01416">
    <property type="entry name" value="PseudoU_synth_1"/>
    <property type="match status" value="2"/>
</dbReference>
<dbReference type="RefSeq" id="WP_154060748.1">
    <property type="nucleotide sequence ID" value="NZ_LR217692.1"/>
</dbReference>
<dbReference type="EMBL" id="LR217692">
    <property type="protein sequence ID" value="VFP77707.1"/>
    <property type="molecule type" value="Genomic_DNA"/>
</dbReference>
<comment type="subunit">
    <text evidence="4">Homodimer.</text>
</comment>
<dbReference type="InterPro" id="IPR020095">
    <property type="entry name" value="PsdUridine_synth_TruA_C"/>
</dbReference>
<feature type="domain" description="Pseudouridine synthase I TruA alpha/beta" evidence="8">
    <location>
        <begin position="146"/>
        <end position="244"/>
    </location>
</feature>
<dbReference type="InterPro" id="IPR020103">
    <property type="entry name" value="PsdUridine_synth_cat_dom_sf"/>
</dbReference>
<comment type="caution">
    <text evidence="4">Lacks conserved residue(s) required for the propagation of feature annotation.</text>
</comment>
<keyword evidence="2 4" id="KW-0819">tRNA processing</keyword>
<sequence length="270" mass="31196">MNFALGVEYDGSMYFGWQKQKSVSTIQGCIEQALSKIANCKINVFCAGRTDKGVHAMMQIAHFSTSVIRSTSVWLKGVNALLPHNITVLWLQEIKLDFHSRFSALSRSYRYIILNRNTRSSFLTKYYFCVKNSLDVKNMQISSRCLLGLHDFTAFKSSGCQSFSPYKNITSLVIYRVHDFIIIDITANSFLYHMVRNIVGSLIKVGLSKRNIFWIKRILTNKNINKIYSTVSSSGLYFLSATYPDHYLIPNNLYMYKYEGLFQHLLNKRY</sequence>
<dbReference type="Gene3D" id="3.30.70.660">
    <property type="entry name" value="Pseudouridine synthase I, catalytic domain, C-terminal subdomain"/>
    <property type="match status" value="1"/>
</dbReference>
<gene>
    <name evidence="4 9" type="primary">truA</name>
    <name evidence="9" type="ORF">BUCISPPS3390_135</name>
</gene>
<dbReference type="PANTHER" id="PTHR11142:SF0">
    <property type="entry name" value="TRNA PSEUDOURIDINE SYNTHASE-LIKE 1"/>
    <property type="match status" value="1"/>
</dbReference>
<dbReference type="GO" id="GO:0160147">
    <property type="term" value="F:tRNA pseudouridine(38-40) synthase activity"/>
    <property type="evidence" value="ECO:0007669"/>
    <property type="project" value="UniProtKB-EC"/>
</dbReference>
<name>A0A451CWP3_9GAMM</name>
<keyword evidence="3 4" id="KW-0413">Isomerase</keyword>
<dbReference type="Proteomes" id="UP000294466">
    <property type="component" value="Chromosome"/>
</dbReference>
<dbReference type="GO" id="GO:0031119">
    <property type="term" value="P:tRNA pseudouridine synthesis"/>
    <property type="evidence" value="ECO:0007669"/>
    <property type="project" value="UniProtKB-UniRule"/>
</dbReference>
<evidence type="ECO:0000256" key="7">
    <source>
        <dbReference type="RuleBase" id="RU003792"/>
    </source>
</evidence>
<comment type="similarity">
    <text evidence="1 4 7">Belongs to the tRNA pseudouridine synthase TruA family.</text>
</comment>
<dbReference type="OrthoDB" id="9811823at2"/>
<evidence type="ECO:0000259" key="8">
    <source>
        <dbReference type="Pfam" id="PF01416"/>
    </source>
</evidence>
<protein>
    <recommendedName>
        <fullName evidence="4">tRNA pseudouridine synthase A</fullName>
        <ecNumber evidence="4">5.4.99.12</ecNumber>
    </recommendedName>
    <alternativeName>
        <fullName evidence="4">tRNA pseudouridine(38-40) synthase</fullName>
    </alternativeName>
    <alternativeName>
        <fullName evidence="4">tRNA pseudouridylate synthase I</fullName>
    </alternativeName>
    <alternativeName>
        <fullName evidence="4">tRNA-uridine isomerase I</fullName>
    </alternativeName>
</protein>
<accession>A0A451CWP3</accession>
<feature type="active site" description="Nucleophile" evidence="4 5">
    <location>
        <position position="51"/>
    </location>
</feature>
<reference evidence="9 10" key="1">
    <citation type="submission" date="2019-02" db="EMBL/GenBank/DDBJ databases">
        <authorList>
            <person name="Manzano-Marin A."/>
            <person name="Manzano-Marin A."/>
        </authorList>
    </citation>
    <scope>NUCLEOTIDE SEQUENCE [LARGE SCALE GENOMIC DNA]</scope>
    <source>
        <strain evidence="9 10">BuCisplendens/pseudotsugae</strain>
    </source>
</reference>
<dbReference type="HAMAP" id="MF_00171">
    <property type="entry name" value="TruA"/>
    <property type="match status" value="1"/>
</dbReference>
<comment type="catalytic activity">
    <reaction evidence="4 7">
        <text>uridine(38/39/40) in tRNA = pseudouridine(38/39/40) in tRNA</text>
        <dbReference type="Rhea" id="RHEA:22376"/>
        <dbReference type="Rhea" id="RHEA-COMP:10085"/>
        <dbReference type="Rhea" id="RHEA-COMP:10087"/>
        <dbReference type="ChEBI" id="CHEBI:65314"/>
        <dbReference type="ChEBI" id="CHEBI:65315"/>
        <dbReference type="EC" id="5.4.99.12"/>
    </reaction>
</comment>
<dbReference type="AlphaFoldDB" id="A0A451CWP3"/>
<dbReference type="NCBIfam" id="TIGR00071">
    <property type="entry name" value="hisT_truA"/>
    <property type="match status" value="1"/>
</dbReference>
<dbReference type="PIRSF" id="PIRSF001430">
    <property type="entry name" value="tRNA_psdUrid_synth"/>
    <property type="match status" value="1"/>
</dbReference>
<evidence type="ECO:0000313" key="10">
    <source>
        <dbReference type="Proteomes" id="UP000294466"/>
    </source>
</evidence>
<dbReference type="InterPro" id="IPR020094">
    <property type="entry name" value="TruA/RsuA/RluB/E/F_N"/>
</dbReference>
<organism evidence="9 10">
    <name type="scientific">Buchnera aphidicola</name>
    <name type="common">Cinara cf. splendens/pseudotsugae 3390</name>
    <dbReference type="NCBI Taxonomy" id="2518980"/>
    <lineage>
        <taxon>Bacteria</taxon>
        <taxon>Pseudomonadati</taxon>
        <taxon>Pseudomonadota</taxon>
        <taxon>Gammaproteobacteria</taxon>
        <taxon>Enterobacterales</taxon>
        <taxon>Erwiniaceae</taxon>
        <taxon>Buchnera</taxon>
    </lineage>
</organism>
<dbReference type="GO" id="GO:0003723">
    <property type="term" value="F:RNA binding"/>
    <property type="evidence" value="ECO:0007669"/>
    <property type="project" value="InterPro"/>
</dbReference>
<evidence type="ECO:0000256" key="5">
    <source>
        <dbReference type="PIRSR" id="PIRSR001430-1"/>
    </source>
</evidence>
<evidence type="ECO:0000256" key="3">
    <source>
        <dbReference type="ARBA" id="ARBA00023235"/>
    </source>
</evidence>
<dbReference type="InterPro" id="IPR020097">
    <property type="entry name" value="PsdUridine_synth_TruA_a/b_dom"/>
</dbReference>
<evidence type="ECO:0000256" key="4">
    <source>
        <dbReference type="HAMAP-Rule" id="MF_00171"/>
    </source>
</evidence>
<dbReference type="EC" id="5.4.99.12" evidence="4"/>
<dbReference type="PANTHER" id="PTHR11142">
    <property type="entry name" value="PSEUDOURIDYLATE SYNTHASE"/>
    <property type="match status" value="1"/>
</dbReference>
<dbReference type="InterPro" id="IPR001406">
    <property type="entry name" value="PsdUridine_synth_TruA"/>
</dbReference>
<evidence type="ECO:0000313" key="9">
    <source>
        <dbReference type="EMBL" id="VFP77707.1"/>
    </source>
</evidence>
<proteinExistence type="inferred from homology"/>
<dbReference type="CDD" id="cd02570">
    <property type="entry name" value="PseudoU_synth_EcTruA"/>
    <property type="match status" value="1"/>
</dbReference>
<evidence type="ECO:0000256" key="1">
    <source>
        <dbReference type="ARBA" id="ARBA00009375"/>
    </source>
</evidence>
<feature type="binding site" evidence="4 6">
    <location>
        <position position="109"/>
    </location>
    <ligand>
        <name>substrate</name>
    </ligand>
</feature>
<evidence type="ECO:0000256" key="2">
    <source>
        <dbReference type="ARBA" id="ARBA00022694"/>
    </source>
</evidence>
<evidence type="ECO:0000256" key="6">
    <source>
        <dbReference type="PIRSR" id="PIRSR001430-2"/>
    </source>
</evidence>